<sequence>METMEVSLRIRGTIIKQVLVADKIKDGRCWSWRRTIRDGREANEFKQLTEVIGDASLTNNPDKWVWDLTSNGSLRSLVEKAFLGVGDKETSWNSKVPSKADIFMWRVMLDKLPTRDNLIKKGMDIDSTLCSVCKMDNESMQHVLFDCINVVEVWRFVEKWWSLSLPMNKSLD</sequence>
<evidence type="ECO:0000259" key="1">
    <source>
        <dbReference type="Pfam" id="PF13966"/>
    </source>
</evidence>
<evidence type="ECO:0000313" key="3">
    <source>
        <dbReference type="Proteomes" id="UP001172457"/>
    </source>
</evidence>
<dbReference type="AlphaFoldDB" id="A0AA38WHB6"/>
<accession>A0AA38WHB6</accession>
<proteinExistence type="predicted"/>
<dbReference type="EMBL" id="JARYMX010000002">
    <property type="protein sequence ID" value="KAJ9560897.1"/>
    <property type="molecule type" value="Genomic_DNA"/>
</dbReference>
<organism evidence="2 3">
    <name type="scientific">Centaurea solstitialis</name>
    <name type="common">yellow star-thistle</name>
    <dbReference type="NCBI Taxonomy" id="347529"/>
    <lineage>
        <taxon>Eukaryota</taxon>
        <taxon>Viridiplantae</taxon>
        <taxon>Streptophyta</taxon>
        <taxon>Embryophyta</taxon>
        <taxon>Tracheophyta</taxon>
        <taxon>Spermatophyta</taxon>
        <taxon>Magnoliopsida</taxon>
        <taxon>eudicotyledons</taxon>
        <taxon>Gunneridae</taxon>
        <taxon>Pentapetalae</taxon>
        <taxon>asterids</taxon>
        <taxon>campanulids</taxon>
        <taxon>Asterales</taxon>
        <taxon>Asteraceae</taxon>
        <taxon>Carduoideae</taxon>
        <taxon>Cardueae</taxon>
        <taxon>Centaureinae</taxon>
        <taxon>Centaurea</taxon>
    </lineage>
</organism>
<dbReference type="InterPro" id="IPR026960">
    <property type="entry name" value="RVT-Znf"/>
</dbReference>
<name>A0AA38WHB6_9ASTR</name>
<keyword evidence="3" id="KW-1185">Reference proteome</keyword>
<reference evidence="2" key="1">
    <citation type="submission" date="2023-03" db="EMBL/GenBank/DDBJ databases">
        <title>Chromosome-scale reference genome and RAD-based genetic map of yellow starthistle (Centaurea solstitialis) reveal putative structural variation and QTLs associated with invader traits.</title>
        <authorList>
            <person name="Reatini B."/>
            <person name="Cang F.A."/>
            <person name="Jiang Q."/>
            <person name="Mckibben M.T.W."/>
            <person name="Barker M.S."/>
            <person name="Rieseberg L.H."/>
            <person name="Dlugosch K.M."/>
        </authorList>
    </citation>
    <scope>NUCLEOTIDE SEQUENCE</scope>
    <source>
        <strain evidence="2">CAN-66</strain>
        <tissue evidence="2">Leaf</tissue>
    </source>
</reference>
<protein>
    <recommendedName>
        <fullName evidence="1">Reverse transcriptase zinc-binding domain-containing protein</fullName>
    </recommendedName>
</protein>
<dbReference type="Proteomes" id="UP001172457">
    <property type="component" value="Chromosome 2"/>
</dbReference>
<dbReference type="Pfam" id="PF13966">
    <property type="entry name" value="zf-RVT"/>
    <property type="match status" value="1"/>
</dbReference>
<evidence type="ECO:0000313" key="2">
    <source>
        <dbReference type="EMBL" id="KAJ9560897.1"/>
    </source>
</evidence>
<gene>
    <name evidence="2" type="ORF">OSB04_006057</name>
</gene>
<comment type="caution">
    <text evidence="2">The sequence shown here is derived from an EMBL/GenBank/DDBJ whole genome shotgun (WGS) entry which is preliminary data.</text>
</comment>
<feature type="domain" description="Reverse transcriptase zinc-binding" evidence="1">
    <location>
        <begin position="87"/>
        <end position="154"/>
    </location>
</feature>